<evidence type="ECO:0000256" key="4">
    <source>
        <dbReference type="ARBA" id="ARBA00023242"/>
    </source>
</evidence>
<comment type="domain">
    <text evidence="5">The PPC domain mediates interactions between AHL proteins.</text>
</comment>
<keyword evidence="4 5" id="KW-0539">Nucleus</keyword>
<dbReference type="SUPFAM" id="SSF117856">
    <property type="entry name" value="AF0104/ALDC/Ptd012-like"/>
    <property type="match status" value="1"/>
</dbReference>
<reference evidence="8 9" key="1">
    <citation type="submission" date="2023-01" db="EMBL/GenBank/DDBJ databases">
        <authorList>
            <person name="Kreplak J."/>
        </authorList>
    </citation>
    <scope>NUCLEOTIDE SEQUENCE [LARGE SCALE GENOMIC DNA]</scope>
</reference>
<dbReference type="InterPro" id="IPR039605">
    <property type="entry name" value="AHL"/>
</dbReference>
<evidence type="ECO:0000256" key="2">
    <source>
        <dbReference type="ARBA" id="ARBA00023125"/>
    </source>
</evidence>
<comment type="subcellular location">
    <subcellularLocation>
        <location evidence="5">Nucleus</location>
    </subcellularLocation>
</comment>
<protein>
    <recommendedName>
        <fullName evidence="5">AT-hook motif nuclear-localized protein</fullName>
    </recommendedName>
</protein>
<evidence type="ECO:0000256" key="1">
    <source>
        <dbReference type="ARBA" id="ARBA00023015"/>
    </source>
</evidence>
<dbReference type="GO" id="GO:0005634">
    <property type="term" value="C:nucleus"/>
    <property type="evidence" value="ECO:0007669"/>
    <property type="project" value="UniProtKB-SubCell"/>
</dbReference>
<keyword evidence="1 5" id="KW-0805">Transcription regulation</keyword>
<dbReference type="Proteomes" id="UP001157006">
    <property type="component" value="Chromosome 1S"/>
</dbReference>
<dbReference type="Gene3D" id="3.30.1330.80">
    <property type="entry name" value="Hypothetical protein, similar to alpha- acetolactate decarboxylase, domain 2"/>
    <property type="match status" value="1"/>
</dbReference>
<proteinExistence type="predicted"/>
<evidence type="ECO:0000313" key="8">
    <source>
        <dbReference type="EMBL" id="CAI8592920.1"/>
    </source>
</evidence>
<feature type="domain" description="PPC" evidence="7">
    <location>
        <begin position="127"/>
        <end position="266"/>
    </location>
</feature>
<sequence>MEEDDKNAAAANMIGTSATDHQKEEDDDYDDDDDDVLPKTPLDSSPNITPKKSKEGPSAMNNSSAFPLQLPLESSPDVTPKKRKEGPSLTSSADTPTKRRRGRPPGSGSGSKKRKEEPSETSSGISDEKFSPHVIVLRDGQDVVEVLYNISVANYPKIVTVFSASGSVSEITALTPNGPRHRKGAFQILFLSIRSLVGDNGRHCREKAMCTVTCTDDQGNLFANTCVNSLIAAGRVDIIAAISMVETTKRTGARMVEFAAAPQNNEVTPIAAIPLQMIKENSDPAKEEGCTSGFLQTTPTVGDGNIINATSATTSASNDQDLKSPSVGDTCQDMKSRSVGDT</sequence>
<dbReference type="PANTHER" id="PTHR31500">
    <property type="entry name" value="AT-HOOK MOTIF NUCLEAR-LOCALIZED PROTEIN 9"/>
    <property type="match status" value="1"/>
</dbReference>
<feature type="region of interest" description="Disordered" evidence="6">
    <location>
        <begin position="305"/>
        <end position="342"/>
    </location>
</feature>
<evidence type="ECO:0000256" key="3">
    <source>
        <dbReference type="ARBA" id="ARBA00023163"/>
    </source>
</evidence>
<feature type="compositionally biased region" description="Basic and acidic residues" evidence="6">
    <location>
        <begin position="332"/>
        <end position="342"/>
    </location>
</feature>
<evidence type="ECO:0000313" key="9">
    <source>
        <dbReference type="Proteomes" id="UP001157006"/>
    </source>
</evidence>
<keyword evidence="9" id="KW-1185">Reference proteome</keyword>
<comment type="function">
    <text evidence="5">Transcription factor that specifically binds AT-rich DNA sequences related to the nuclear matrix attachment regions (MARs).</text>
</comment>
<feature type="compositionally biased region" description="Polar residues" evidence="6">
    <location>
        <begin position="307"/>
        <end position="319"/>
    </location>
</feature>
<dbReference type="Pfam" id="PF03479">
    <property type="entry name" value="PCC"/>
    <property type="match status" value="1"/>
</dbReference>
<name>A0AAV0Z8Y6_VICFA</name>
<accession>A0AAV0Z8Y6</accession>
<dbReference type="AlphaFoldDB" id="A0AAV0Z8Y6"/>
<feature type="compositionally biased region" description="Acidic residues" evidence="6">
    <location>
        <begin position="25"/>
        <end position="35"/>
    </location>
</feature>
<dbReference type="EMBL" id="OX451735">
    <property type="protein sequence ID" value="CAI8592920.1"/>
    <property type="molecule type" value="Genomic_DNA"/>
</dbReference>
<feature type="region of interest" description="Disordered" evidence="6">
    <location>
        <begin position="1"/>
        <end position="127"/>
    </location>
</feature>
<evidence type="ECO:0000256" key="5">
    <source>
        <dbReference type="RuleBase" id="RU367031"/>
    </source>
</evidence>
<evidence type="ECO:0000256" key="6">
    <source>
        <dbReference type="SAM" id="MobiDB-lite"/>
    </source>
</evidence>
<dbReference type="PROSITE" id="PS51742">
    <property type="entry name" value="PPC"/>
    <property type="match status" value="1"/>
</dbReference>
<dbReference type="PANTHER" id="PTHR31500:SF57">
    <property type="entry name" value="AT-HOOK MOTIF NUCLEAR-LOCALIZED PROTEIN 10"/>
    <property type="match status" value="1"/>
</dbReference>
<gene>
    <name evidence="8" type="ORF">VFH_I065160</name>
</gene>
<organism evidence="8 9">
    <name type="scientific">Vicia faba</name>
    <name type="common">Broad bean</name>
    <name type="synonym">Faba vulgaris</name>
    <dbReference type="NCBI Taxonomy" id="3906"/>
    <lineage>
        <taxon>Eukaryota</taxon>
        <taxon>Viridiplantae</taxon>
        <taxon>Streptophyta</taxon>
        <taxon>Embryophyta</taxon>
        <taxon>Tracheophyta</taxon>
        <taxon>Spermatophyta</taxon>
        <taxon>Magnoliopsida</taxon>
        <taxon>eudicotyledons</taxon>
        <taxon>Gunneridae</taxon>
        <taxon>Pentapetalae</taxon>
        <taxon>rosids</taxon>
        <taxon>fabids</taxon>
        <taxon>Fabales</taxon>
        <taxon>Fabaceae</taxon>
        <taxon>Papilionoideae</taxon>
        <taxon>50 kb inversion clade</taxon>
        <taxon>NPAAA clade</taxon>
        <taxon>Hologalegina</taxon>
        <taxon>IRL clade</taxon>
        <taxon>Fabeae</taxon>
        <taxon>Vicia</taxon>
    </lineage>
</organism>
<keyword evidence="3 5" id="KW-0804">Transcription</keyword>
<dbReference type="InterPro" id="IPR005175">
    <property type="entry name" value="PPC_dom"/>
</dbReference>
<evidence type="ECO:0000259" key="7">
    <source>
        <dbReference type="PROSITE" id="PS51742"/>
    </source>
</evidence>
<keyword evidence="2 5" id="KW-0238">DNA-binding</keyword>
<dbReference type="GO" id="GO:0003680">
    <property type="term" value="F:minor groove of adenine-thymine-rich DNA binding"/>
    <property type="evidence" value="ECO:0007669"/>
    <property type="project" value="UniProtKB-UniRule"/>
</dbReference>